<keyword evidence="1" id="KW-0732">Signal</keyword>
<evidence type="ECO:0000313" key="4">
    <source>
        <dbReference type="Proteomes" id="UP000266482"/>
    </source>
</evidence>
<dbReference type="Proteomes" id="UP000266482">
    <property type="component" value="Unassembled WGS sequence"/>
</dbReference>
<evidence type="ECO:0000259" key="2">
    <source>
        <dbReference type="PROSITE" id="PS51272"/>
    </source>
</evidence>
<evidence type="ECO:0000256" key="1">
    <source>
        <dbReference type="SAM" id="SignalP"/>
    </source>
</evidence>
<feature type="signal peptide" evidence="1">
    <location>
        <begin position="1"/>
        <end position="24"/>
    </location>
</feature>
<organism evidence="3 4">
    <name type="scientific">Paenibacillus nanensis</name>
    <dbReference type="NCBI Taxonomy" id="393251"/>
    <lineage>
        <taxon>Bacteria</taxon>
        <taxon>Bacillati</taxon>
        <taxon>Bacillota</taxon>
        <taxon>Bacilli</taxon>
        <taxon>Bacillales</taxon>
        <taxon>Paenibacillaceae</taxon>
        <taxon>Paenibacillus</taxon>
    </lineage>
</organism>
<comment type="caution">
    <text evidence="3">The sequence shown here is derived from an EMBL/GenBank/DDBJ whole genome shotgun (WGS) entry which is preliminary data.</text>
</comment>
<dbReference type="Pfam" id="PF00395">
    <property type="entry name" value="SLH"/>
    <property type="match status" value="3"/>
</dbReference>
<feature type="chain" id="PRO_5017442977" description="SLH domain-containing protein" evidence="1">
    <location>
        <begin position="25"/>
        <end position="509"/>
    </location>
</feature>
<feature type="domain" description="SLH" evidence="2">
    <location>
        <begin position="451"/>
        <end position="509"/>
    </location>
</feature>
<gene>
    <name evidence="3" type="ORF">D3P08_14185</name>
</gene>
<reference evidence="3 4" key="1">
    <citation type="submission" date="2018-09" db="EMBL/GenBank/DDBJ databases">
        <title>Paenibacillus aracenensis nov. sp. isolated from a cave in southern Spain.</title>
        <authorList>
            <person name="Jurado V."/>
            <person name="Gutierrez-Patricio S."/>
            <person name="Gonzalez-Pimentel J.L."/>
            <person name="Miller A.Z."/>
            <person name="Laiz L."/>
            <person name="Saiz-Jimenez C."/>
        </authorList>
    </citation>
    <scope>NUCLEOTIDE SEQUENCE [LARGE SCALE GENOMIC DNA]</scope>
    <source>
        <strain evidence="3 4">DSM 22867</strain>
    </source>
</reference>
<name>A0A3A1UXH2_9BACL</name>
<evidence type="ECO:0000313" key="3">
    <source>
        <dbReference type="EMBL" id="RIX52121.1"/>
    </source>
</evidence>
<dbReference type="PANTHER" id="PTHR43308:SF5">
    <property type="entry name" value="S-LAYER PROTEIN _ PEPTIDOGLYCAN ENDO-BETA-N-ACETYLGLUCOSAMINIDASE"/>
    <property type="match status" value="1"/>
</dbReference>
<dbReference type="PROSITE" id="PS51272">
    <property type="entry name" value="SLH"/>
    <property type="match status" value="3"/>
</dbReference>
<dbReference type="EMBL" id="QXQA01000008">
    <property type="protein sequence ID" value="RIX52121.1"/>
    <property type="molecule type" value="Genomic_DNA"/>
</dbReference>
<keyword evidence="4" id="KW-1185">Reference proteome</keyword>
<dbReference type="AlphaFoldDB" id="A0A3A1UXH2"/>
<dbReference type="OrthoDB" id="504962at2"/>
<sequence length="509" mass="53705">MKNLIQITCFLLLVSVLLAPAAHAAEGTSLTVAAQVNHAAKEVTITGAISSGAGKQVSVVVTNPSGSVDYIDQTTSGSNGAYTFQYKLDAQERGTYTVTVGGSGVSEPAKITFNYTGGGDISEHPPASGWTNNRTHTHVVDAGSLKPATTNGNPVSVIVPSGKTEVLLPVNAAELLGSSSLRIQSGLMTATIQPSVLAELLQLADDEALDGASISFAFVFGTQAEAEGALPSRRNGTAMSVAGQVVHYDLALTTRGGISHRLKAFSEPIEVVMGYGENADEMLLGIYYHNEEAGKWEYIGGKIDEEHNLIAADLSHFSTYAVLAYEKTFADVPAGYWANPTIRALAARHIITGVTETAFEPRKAVSRAEFTALLTRALGLKESSRVQPFTDIPEGEWYAGHVAAAFEAGMVSGKSADTFDPNADIKREEVAAMLVKAYEYAEGGKTTTAPAPDYADQDEIAAWAEPYVKRAAEAGLMVGAGNNRFAPRAIANRAEAAQAIYNLLTQVEA</sequence>
<feature type="domain" description="SLH" evidence="2">
    <location>
        <begin position="325"/>
        <end position="384"/>
    </location>
</feature>
<proteinExistence type="predicted"/>
<dbReference type="InterPro" id="IPR051465">
    <property type="entry name" value="Cell_Envelope_Struct_Comp"/>
</dbReference>
<protein>
    <recommendedName>
        <fullName evidence="2">SLH domain-containing protein</fullName>
    </recommendedName>
</protein>
<accession>A0A3A1UXH2</accession>
<dbReference type="PANTHER" id="PTHR43308">
    <property type="entry name" value="OUTER MEMBRANE PROTEIN ALPHA-RELATED"/>
    <property type="match status" value="1"/>
</dbReference>
<dbReference type="InterPro" id="IPR001119">
    <property type="entry name" value="SLH_dom"/>
</dbReference>
<dbReference type="RefSeq" id="WP_119600353.1">
    <property type="nucleotide sequence ID" value="NZ_QXQA01000008.1"/>
</dbReference>
<feature type="domain" description="SLH" evidence="2">
    <location>
        <begin position="385"/>
        <end position="448"/>
    </location>
</feature>